<keyword evidence="3" id="KW-0862">Zinc</keyword>
<dbReference type="OrthoDB" id="5282002at2759"/>
<dbReference type="Pfam" id="PF01753">
    <property type="entry name" value="zf-MYND"/>
    <property type="match status" value="1"/>
</dbReference>
<name>A0A9P6GEX9_9PLEO</name>
<comment type="caution">
    <text evidence="6">The sequence shown here is derived from an EMBL/GenBank/DDBJ whole genome shotgun (WGS) entry which is preliminary data.</text>
</comment>
<dbReference type="Pfam" id="PF14737">
    <property type="entry name" value="DUF4470"/>
    <property type="match status" value="1"/>
</dbReference>
<dbReference type="PROSITE" id="PS50865">
    <property type="entry name" value="ZF_MYND_2"/>
    <property type="match status" value="1"/>
</dbReference>
<evidence type="ECO:0000256" key="4">
    <source>
        <dbReference type="PROSITE-ProRule" id="PRU00134"/>
    </source>
</evidence>
<sequence length="461" mass="52538">MATYDSDLKSFLDPFLCANTERRINGTIKPCEKEARLTCVKCKLVQYCSKECQIADWTFHKAICKSTLLKTTYKPRWQIEKRIPEFMGGPPLAQFGSPQYLWGNIPAIDLLKATENEGDEAIMQQDVSLLFAASGDLRNVVKTIISLPEQYLGSCRVVINDRNTAIVTRNALLLLVALQFEPEVATPIMLHLWYSAMLPQNILEALQKGILPCIRNVCDKIKLKLDNSIQAKTFVHGQGSIRLVLKKSEWIALAKMLTPSKELTAPIAQAIRRNITLARVDHIDCSLYKMPLGRRAGTIDFHRHGVLLPFGVSRREFTVPNPTFFTEQTWPMKDDADPLDGWSYNEYMKFAPIAKSDAYGAFFFYLKHLLLTFCKRIRLFTISFQLLATDAVDLPNYLTDIKFDRIEVSNICDRGYLGPLRTLSIFSPFLKPKTQNPRAAHRTPNFRFLDFLHRGPKNPSN</sequence>
<evidence type="ECO:0000256" key="2">
    <source>
        <dbReference type="ARBA" id="ARBA00022771"/>
    </source>
</evidence>
<dbReference type="Gene3D" id="6.10.140.2220">
    <property type="match status" value="1"/>
</dbReference>
<accession>A0A9P6GEX9</accession>
<evidence type="ECO:0000313" key="7">
    <source>
        <dbReference type="Proteomes" id="UP000756921"/>
    </source>
</evidence>
<dbReference type="InterPro" id="IPR027974">
    <property type="entry name" value="DUF4470"/>
</dbReference>
<evidence type="ECO:0000256" key="1">
    <source>
        <dbReference type="ARBA" id="ARBA00022723"/>
    </source>
</evidence>
<keyword evidence="1" id="KW-0479">Metal-binding</keyword>
<protein>
    <submittedName>
        <fullName evidence="6">Mynd finger family protein</fullName>
    </submittedName>
</protein>
<dbReference type="EMBL" id="WJXW01000008">
    <property type="protein sequence ID" value="KAF9733843.1"/>
    <property type="molecule type" value="Genomic_DNA"/>
</dbReference>
<gene>
    <name evidence="6" type="ORF">PMIN01_08186</name>
</gene>
<organism evidence="6 7">
    <name type="scientific">Paraphaeosphaeria minitans</name>
    <dbReference type="NCBI Taxonomy" id="565426"/>
    <lineage>
        <taxon>Eukaryota</taxon>
        <taxon>Fungi</taxon>
        <taxon>Dikarya</taxon>
        <taxon>Ascomycota</taxon>
        <taxon>Pezizomycotina</taxon>
        <taxon>Dothideomycetes</taxon>
        <taxon>Pleosporomycetidae</taxon>
        <taxon>Pleosporales</taxon>
        <taxon>Massarineae</taxon>
        <taxon>Didymosphaeriaceae</taxon>
        <taxon>Paraphaeosphaeria</taxon>
    </lineage>
</organism>
<dbReference type="SUPFAM" id="SSF144232">
    <property type="entry name" value="HIT/MYND zinc finger-like"/>
    <property type="match status" value="1"/>
</dbReference>
<evidence type="ECO:0000313" key="6">
    <source>
        <dbReference type="EMBL" id="KAF9733843.1"/>
    </source>
</evidence>
<dbReference type="InterPro" id="IPR002893">
    <property type="entry name" value="Znf_MYND"/>
</dbReference>
<dbReference type="GO" id="GO:0008270">
    <property type="term" value="F:zinc ion binding"/>
    <property type="evidence" value="ECO:0007669"/>
    <property type="project" value="UniProtKB-KW"/>
</dbReference>
<evidence type="ECO:0000256" key="3">
    <source>
        <dbReference type="ARBA" id="ARBA00022833"/>
    </source>
</evidence>
<keyword evidence="7" id="KW-1185">Reference proteome</keyword>
<evidence type="ECO:0000259" key="5">
    <source>
        <dbReference type="PROSITE" id="PS50865"/>
    </source>
</evidence>
<keyword evidence="2 4" id="KW-0863">Zinc-finger</keyword>
<dbReference type="AlphaFoldDB" id="A0A9P6GEX9"/>
<proteinExistence type="predicted"/>
<feature type="domain" description="MYND-type" evidence="5">
    <location>
        <begin position="28"/>
        <end position="64"/>
    </location>
</feature>
<dbReference type="Proteomes" id="UP000756921">
    <property type="component" value="Unassembled WGS sequence"/>
</dbReference>
<reference evidence="6" key="1">
    <citation type="journal article" date="2020" name="Mol. Plant Microbe Interact.">
        <title>Genome Sequence of the Biocontrol Agent Coniothyrium minitans strain Conio (IMI 134523).</title>
        <authorList>
            <person name="Patel D."/>
            <person name="Shittu T.A."/>
            <person name="Baroncelli R."/>
            <person name="Muthumeenakshi S."/>
            <person name="Osborne T.H."/>
            <person name="Janganan T.K."/>
            <person name="Sreenivasaprasad S."/>
        </authorList>
    </citation>
    <scope>NUCLEOTIDE SEQUENCE</scope>
    <source>
        <strain evidence="6">Conio</strain>
    </source>
</reference>